<keyword evidence="3" id="KW-1185">Reference proteome</keyword>
<dbReference type="Proteomes" id="UP000184501">
    <property type="component" value="Unassembled WGS sequence"/>
</dbReference>
<dbReference type="AlphaFoldDB" id="A0A1M4XRS1"/>
<accession>A0A1M4XRS1</accession>
<proteinExistence type="predicted"/>
<name>A0A1M4XRS1_STRHI</name>
<evidence type="ECO:0000313" key="2">
    <source>
        <dbReference type="EMBL" id="SHE96090.1"/>
    </source>
</evidence>
<feature type="compositionally biased region" description="Polar residues" evidence="1">
    <location>
        <begin position="12"/>
        <end position="23"/>
    </location>
</feature>
<organism evidence="2 3">
    <name type="scientific">Streptoalloteichus hindustanus</name>
    <dbReference type="NCBI Taxonomy" id="2017"/>
    <lineage>
        <taxon>Bacteria</taxon>
        <taxon>Bacillati</taxon>
        <taxon>Actinomycetota</taxon>
        <taxon>Actinomycetes</taxon>
        <taxon>Pseudonocardiales</taxon>
        <taxon>Pseudonocardiaceae</taxon>
        <taxon>Streptoalloteichus</taxon>
    </lineage>
</organism>
<gene>
    <name evidence="2" type="ORF">SAMN05444320_10294</name>
</gene>
<evidence type="ECO:0000313" key="3">
    <source>
        <dbReference type="Proteomes" id="UP000184501"/>
    </source>
</evidence>
<protein>
    <submittedName>
        <fullName evidence="2">Uncharacterized protein</fullName>
    </submittedName>
</protein>
<reference evidence="2 3" key="1">
    <citation type="submission" date="2016-11" db="EMBL/GenBank/DDBJ databases">
        <authorList>
            <person name="Jaros S."/>
            <person name="Januszkiewicz K."/>
            <person name="Wedrychowicz H."/>
        </authorList>
    </citation>
    <scope>NUCLEOTIDE SEQUENCE [LARGE SCALE GENOMIC DNA]</scope>
    <source>
        <strain evidence="2 3">DSM 44523</strain>
    </source>
</reference>
<feature type="region of interest" description="Disordered" evidence="1">
    <location>
        <begin position="1"/>
        <end position="23"/>
    </location>
</feature>
<evidence type="ECO:0000256" key="1">
    <source>
        <dbReference type="SAM" id="MobiDB-lite"/>
    </source>
</evidence>
<dbReference type="EMBL" id="FQVN01000002">
    <property type="protein sequence ID" value="SHE96090.1"/>
    <property type="molecule type" value="Genomic_DNA"/>
</dbReference>
<sequence>MPPSGQAGVAEVSSSERSVPVNRSYSARSMRLVIAPEVTIVAFRRPDAVNS</sequence>